<keyword evidence="1" id="KW-0812">Transmembrane</keyword>
<evidence type="ECO:0000259" key="2">
    <source>
        <dbReference type="PROSITE" id="PS50883"/>
    </source>
</evidence>
<dbReference type="NCBIfam" id="TIGR00254">
    <property type="entry name" value="GGDEF"/>
    <property type="match status" value="1"/>
</dbReference>
<feature type="transmembrane region" description="Helical" evidence="1">
    <location>
        <begin position="98"/>
        <end position="122"/>
    </location>
</feature>
<reference evidence="4 5" key="1">
    <citation type="submission" date="2019-07" db="EMBL/GenBank/DDBJ databases">
        <authorList>
            <person name="Yang M."/>
            <person name="Zhao D."/>
            <person name="Xiang H."/>
        </authorList>
    </citation>
    <scope>NUCLEOTIDE SEQUENCE [LARGE SCALE GENOMIC DNA]</scope>
    <source>
        <strain evidence="4 5">IM1326</strain>
    </source>
</reference>
<dbReference type="PROSITE" id="PS50883">
    <property type="entry name" value="EAL"/>
    <property type="match status" value="1"/>
</dbReference>
<dbReference type="OrthoDB" id="6231285at2"/>
<dbReference type="InterPro" id="IPR052155">
    <property type="entry name" value="Biofilm_reg_signaling"/>
</dbReference>
<evidence type="ECO:0000259" key="3">
    <source>
        <dbReference type="PROSITE" id="PS50887"/>
    </source>
</evidence>
<dbReference type="Proteomes" id="UP000320359">
    <property type="component" value="Unassembled WGS sequence"/>
</dbReference>
<dbReference type="PANTHER" id="PTHR44757">
    <property type="entry name" value="DIGUANYLATE CYCLASE DGCP"/>
    <property type="match status" value="1"/>
</dbReference>
<comment type="caution">
    <text evidence="4">The sequence shown here is derived from an EMBL/GenBank/DDBJ whole genome shotgun (WGS) entry which is preliminary data.</text>
</comment>
<feature type="domain" description="GGDEF" evidence="3">
    <location>
        <begin position="517"/>
        <end position="649"/>
    </location>
</feature>
<name>A0A552WZQ2_9GAMM</name>
<feature type="transmembrane region" description="Helical" evidence="1">
    <location>
        <begin position="134"/>
        <end position="152"/>
    </location>
</feature>
<dbReference type="SUPFAM" id="SSF55073">
    <property type="entry name" value="Nucleotide cyclase"/>
    <property type="match status" value="1"/>
</dbReference>
<evidence type="ECO:0000313" key="5">
    <source>
        <dbReference type="Proteomes" id="UP000320359"/>
    </source>
</evidence>
<dbReference type="InterPro" id="IPR043128">
    <property type="entry name" value="Rev_trsase/Diguanyl_cyclase"/>
</dbReference>
<dbReference type="PROSITE" id="PS50887">
    <property type="entry name" value="GGDEF"/>
    <property type="match status" value="1"/>
</dbReference>
<dbReference type="SMART" id="SM00052">
    <property type="entry name" value="EAL"/>
    <property type="match status" value="1"/>
</dbReference>
<sequence length="913" mass="102833">MAGYDTRTSASAAYYVAALTGAAMGVIGLLFASLAAPHTLLEIISARTSFGALIVSFGFILVAQGKRSLQIIPGVICIVLSLLQLWNRLFISDLELTWSFSLMLLHGINVHFFFLGMAFLFPPNSGFGRNLWRFTLYLSLTLAIALLIYAWMPDTENLNLPLPMSFIGVAFLLALTSVMLYSQLKYRFSRFEIDWPILLPAVLVSALGIFIWFSLSAMNVRDIDNRAEILLEQTIVNVDKRLGEHHNALRRLVLHWTHLAEQNGSILPDSMAFLEDHPLIVSIAMYDEHGELEFEALSPHASNQLWTMTADLRDPPKEWLEAAMGREDVLISRETTALGIPLLYVTVPMQPEQNALTQHRIPDVPKQVVMTLDVQSIVDVPQNRFLDFFTVYVEVSTQLVISANRTDFHYYTIEDFERRYPLVYSREAEVLQGYTRTFYVTLGSTEVIWQSARVNQFVFILSSLFALLLVTVADANKQLKEERDKLDILATYDGVTGLVRRDVLERRLSELLLRKNARVYVMFIDLDGFKPINDTFGIALGNQLLADVGRRIMRVTRDTAIVSRFSGDEFILVTQDYSSDELKALTTRLLSEVRQPFMLDGVSVHLTASIGIAGAESMQGSAETMIQNADVAMTGAKRLGGDTYLFFTPIMTEAYNREVELRARIQEAILNDEFEMYYQPIVAAHTGEIVGVEALARWPQPDGSMVSPGEFIPVAEQTGQIHEISDLVMKKAFADLKTIEAKVDWFVSINFSARLFHRGNIVKRVDYLLNEADVAGKRVHVEVTESVFADDQHNIPEKLKALQQRGLKISIDDFGTGYSSLSLLYKLPLDVIKIDRTFITDLQPDSAAYQVASTVIDLAHRLNKQVIVEGIETEAQVAFCREKNCDSIQGFYFYRPMPFSELLVLVAKNEKTS</sequence>
<gene>
    <name evidence="4" type="ORF">FM042_08905</name>
</gene>
<dbReference type="SMART" id="SM00267">
    <property type="entry name" value="GGDEF"/>
    <property type="match status" value="1"/>
</dbReference>
<evidence type="ECO:0000256" key="1">
    <source>
        <dbReference type="SAM" id="Phobius"/>
    </source>
</evidence>
<evidence type="ECO:0000313" key="4">
    <source>
        <dbReference type="EMBL" id="TRW48292.1"/>
    </source>
</evidence>
<dbReference type="InterPro" id="IPR035919">
    <property type="entry name" value="EAL_sf"/>
</dbReference>
<dbReference type="InterPro" id="IPR001633">
    <property type="entry name" value="EAL_dom"/>
</dbReference>
<dbReference type="EMBL" id="VJWL01000003">
    <property type="protein sequence ID" value="TRW48292.1"/>
    <property type="molecule type" value="Genomic_DNA"/>
</dbReference>
<feature type="transmembrane region" description="Helical" evidence="1">
    <location>
        <begin position="12"/>
        <end position="32"/>
    </location>
</feature>
<feature type="transmembrane region" description="Helical" evidence="1">
    <location>
        <begin position="164"/>
        <end position="181"/>
    </location>
</feature>
<feature type="transmembrane region" description="Helical" evidence="1">
    <location>
        <begin position="44"/>
        <end position="62"/>
    </location>
</feature>
<keyword evidence="1" id="KW-0472">Membrane</keyword>
<accession>A0A552WZQ2</accession>
<dbReference type="Gene3D" id="3.30.70.270">
    <property type="match status" value="1"/>
</dbReference>
<dbReference type="Gene3D" id="3.20.20.450">
    <property type="entry name" value="EAL domain"/>
    <property type="match status" value="1"/>
</dbReference>
<dbReference type="CDD" id="cd01948">
    <property type="entry name" value="EAL"/>
    <property type="match status" value="1"/>
</dbReference>
<feature type="transmembrane region" description="Helical" evidence="1">
    <location>
        <begin position="69"/>
        <end position="86"/>
    </location>
</feature>
<organism evidence="4 5">
    <name type="scientific">Aliidiomarina halalkaliphila</name>
    <dbReference type="NCBI Taxonomy" id="2593535"/>
    <lineage>
        <taxon>Bacteria</taxon>
        <taxon>Pseudomonadati</taxon>
        <taxon>Pseudomonadota</taxon>
        <taxon>Gammaproteobacteria</taxon>
        <taxon>Alteromonadales</taxon>
        <taxon>Idiomarinaceae</taxon>
        <taxon>Aliidiomarina</taxon>
    </lineage>
</organism>
<protein>
    <submittedName>
        <fullName evidence="4">Bifunctional diguanylate cyclase/phosphodiesterase</fullName>
    </submittedName>
</protein>
<keyword evidence="5" id="KW-1185">Reference proteome</keyword>
<dbReference type="PANTHER" id="PTHR44757:SF2">
    <property type="entry name" value="BIOFILM ARCHITECTURE MAINTENANCE PROTEIN MBAA"/>
    <property type="match status" value="1"/>
</dbReference>
<proteinExistence type="predicted"/>
<dbReference type="InterPro" id="IPR029787">
    <property type="entry name" value="Nucleotide_cyclase"/>
</dbReference>
<keyword evidence="1" id="KW-1133">Transmembrane helix</keyword>
<dbReference type="InterPro" id="IPR000160">
    <property type="entry name" value="GGDEF_dom"/>
</dbReference>
<dbReference type="Pfam" id="PF00563">
    <property type="entry name" value="EAL"/>
    <property type="match status" value="1"/>
</dbReference>
<dbReference type="SUPFAM" id="SSF141868">
    <property type="entry name" value="EAL domain-like"/>
    <property type="match status" value="1"/>
</dbReference>
<dbReference type="RefSeq" id="WP_143236084.1">
    <property type="nucleotide sequence ID" value="NZ_VJWL01000003.1"/>
</dbReference>
<dbReference type="AlphaFoldDB" id="A0A552WZQ2"/>
<feature type="transmembrane region" description="Helical" evidence="1">
    <location>
        <begin position="193"/>
        <end position="215"/>
    </location>
</feature>
<dbReference type="Pfam" id="PF00990">
    <property type="entry name" value="GGDEF"/>
    <property type="match status" value="1"/>
</dbReference>
<dbReference type="CDD" id="cd01949">
    <property type="entry name" value="GGDEF"/>
    <property type="match status" value="1"/>
</dbReference>
<feature type="domain" description="EAL" evidence="2">
    <location>
        <begin position="658"/>
        <end position="910"/>
    </location>
</feature>